<protein>
    <submittedName>
        <fullName evidence="1">Uncharacterized protein</fullName>
    </submittedName>
</protein>
<accession>S9QLC8</accession>
<dbReference type="EMBL" id="APVH01000032">
    <property type="protein sequence ID" value="EPX80557.1"/>
    <property type="molecule type" value="Genomic_DNA"/>
</dbReference>
<sequence>MRGQAECIRFGGAGWYDDFAALRRESLDGLFYGRCARSKPAFDRSQVNPAPGTDQLAALGKARQGLVHTGTAAEVQQALCG</sequence>
<comment type="caution">
    <text evidence="1">The sequence shown here is derived from an EMBL/GenBank/DDBJ whole genome shotgun (WGS) entry which is preliminary data.</text>
</comment>
<dbReference type="AlphaFoldDB" id="S9QLC8"/>
<reference evidence="2" key="1">
    <citation type="journal article" date="2014" name="Stand. Genomic Sci.">
        <title>Genome sequence of the exopolysaccharide-producing Salipiger mucosus type strain (DSM 16094(T)), a moderately halophilic member of the Roseobacter clade.</title>
        <authorList>
            <person name="Riedel T."/>
            <person name="Spring S."/>
            <person name="Fiebig A."/>
            <person name="Petersen J."/>
            <person name="Kyrpides N.C."/>
            <person name="Goker M."/>
            <person name="Klenk H.P."/>
        </authorList>
    </citation>
    <scope>NUCLEOTIDE SEQUENCE [LARGE SCALE GENOMIC DNA]</scope>
    <source>
        <strain evidence="2">DSM 16094</strain>
    </source>
</reference>
<organism evidence="1 2">
    <name type="scientific">Salipiger mucosus DSM 16094</name>
    <dbReference type="NCBI Taxonomy" id="1123237"/>
    <lineage>
        <taxon>Bacteria</taxon>
        <taxon>Pseudomonadati</taxon>
        <taxon>Pseudomonadota</taxon>
        <taxon>Alphaproteobacteria</taxon>
        <taxon>Rhodobacterales</taxon>
        <taxon>Roseobacteraceae</taxon>
        <taxon>Salipiger</taxon>
    </lineage>
</organism>
<keyword evidence="2" id="KW-1185">Reference proteome</keyword>
<dbReference type="HOGENOM" id="CLU_2571861_0_0_5"/>
<dbReference type="Proteomes" id="UP000015347">
    <property type="component" value="Unassembled WGS sequence"/>
</dbReference>
<gene>
    <name evidence="1" type="ORF">Salmuc_03874</name>
</gene>
<name>S9QLC8_9RHOB</name>
<proteinExistence type="predicted"/>
<evidence type="ECO:0000313" key="1">
    <source>
        <dbReference type="EMBL" id="EPX80557.1"/>
    </source>
</evidence>
<evidence type="ECO:0000313" key="2">
    <source>
        <dbReference type="Proteomes" id="UP000015347"/>
    </source>
</evidence>